<protein>
    <submittedName>
        <fullName evidence="2">Glycosyltransferase family 2 protein</fullName>
    </submittedName>
</protein>
<dbReference type="Gene3D" id="3.90.550.10">
    <property type="entry name" value="Spore Coat Polysaccharide Biosynthesis Protein SpsA, Chain A"/>
    <property type="match status" value="1"/>
</dbReference>
<dbReference type="PANTHER" id="PTHR22916">
    <property type="entry name" value="GLYCOSYLTRANSFERASE"/>
    <property type="match status" value="1"/>
</dbReference>
<evidence type="ECO:0000313" key="3">
    <source>
        <dbReference type="Proteomes" id="UP000767446"/>
    </source>
</evidence>
<dbReference type="CDD" id="cd00761">
    <property type="entry name" value="Glyco_tranf_GTA_type"/>
    <property type="match status" value="1"/>
</dbReference>
<organism evidence="2 3">
    <name type="scientific">Gomphosphaeria aponina SAG 52.96 = DSM 107014</name>
    <dbReference type="NCBI Taxonomy" id="1521640"/>
    <lineage>
        <taxon>Bacteria</taxon>
        <taxon>Bacillati</taxon>
        <taxon>Cyanobacteriota</taxon>
        <taxon>Cyanophyceae</taxon>
        <taxon>Oscillatoriophycideae</taxon>
        <taxon>Chroococcales</taxon>
        <taxon>Gomphosphaeriaceae</taxon>
        <taxon>Gomphosphaeria</taxon>
    </lineage>
</organism>
<dbReference type="InterPro" id="IPR029044">
    <property type="entry name" value="Nucleotide-diphossugar_trans"/>
</dbReference>
<gene>
    <name evidence="2" type="ORF">DSM107014_04440</name>
</gene>
<dbReference type="AlphaFoldDB" id="A0A941GQE0"/>
<feature type="domain" description="Glycosyltransferase 2-like" evidence="1">
    <location>
        <begin position="11"/>
        <end position="115"/>
    </location>
</feature>
<sequence length="337" mass="38202">MAATFFNPQVSAIIPMYNGSRYISIAIESILAQSYTNYEIIVVDDGSRDSSYSVIKPYLPQIRYVYQDNQGVAAARNHGLKLAKGDFIAFLDQDDFFLPDKLAVQVACLQAYPTLSFVNSGWQIVNEKGEAVAAVQPWQGLPKLDLEGLVIWKPVFLGAMLFRRSCLELVGGFDPQLCQTPDVDLVLRLAVLGCSGDWVRQVTVGYRQHSENVSRNSLQQVGELEFVVERFFAQPLLSPEILGLANQSRYQSWVWSAWRLYHSGYLAQMADFLEKSFFLGKGSPTEIVLHWIDCFRSYASEYGCEFDVYALSNSQEWKGLMDKCLMKPKWRQKSGFE</sequence>
<dbReference type="EMBL" id="JADQBC010000021">
    <property type="protein sequence ID" value="MBR8827146.1"/>
    <property type="molecule type" value="Genomic_DNA"/>
</dbReference>
<proteinExistence type="predicted"/>
<dbReference type="PANTHER" id="PTHR22916:SF3">
    <property type="entry name" value="UDP-GLCNAC:BETAGAL BETA-1,3-N-ACETYLGLUCOSAMINYLTRANSFERASE-LIKE PROTEIN 1"/>
    <property type="match status" value="1"/>
</dbReference>
<dbReference type="InterPro" id="IPR001173">
    <property type="entry name" value="Glyco_trans_2-like"/>
</dbReference>
<dbReference type="GO" id="GO:0016758">
    <property type="term" value="F:hexosyltransferase activity"/>
    <property type="evidence" value="ECO:0007669"/>
    <property type="project" value="UniProtKB-ARBA"/>
</dbReference>
<comment type="caution">
    <text evidence="2">The sequence shown here is derived from an EMBL/GenBank/DDBJ whole genome shotgun (WGS) entry which is preliminary data.</text>
</comment>
<evidence type="ECO:0000259" key="1">
    <source>
        <dbReference type="Pfam" id="PF00535"/>
    </source>
</evidence>
<reference evidence="2" key="1">
    <citation type="submission" date="2021-02" db="EMBL/GenBank/DDBJ databases">
        <title>Metagenome analyses of Stigonema ocellatum DSM 106950, Chlorogloea purpurea SAG 13.99 and Gomphosphaeria aponina DSM 107014.</title>
        <authorList>
            <person name="Marter P."/>
            <person name="Huang S."/>
        </authorList>
    </citation>
    <scope>NUCLEOTIDE SEQUENCE</scope>
    <source>
        <strain evidence="2">JP213</strain>
    </source>
</reference>
<dbReference type="Pfam" id="PF00535">
    <property type="entry name" value="Glycos_transf_2"/>
    <property type="match status" value="1"/>
</dbReference>
<evidence type="ECO:0000313" key="2">
    <source>
        <dbReference type="EMBL" id="MBR8827146.1"/>
    </source>
</evidence>
<dbReference type="SUPFAM" id="SSF53448">
    <property type="entry name" value="Nucleotide-diphospho-sugar transferases"/>
    <property type="match status" value="1"/>
</dbReference>
<name>A0A941GQE0_9CHRO</name>
<dbReference type="Proteomes" id="UP000767446">
    <property type="component" value="Unassembled WGS sequence"/>
</dbReference>
<accession>A0A941GQE0</accession>